<dbReference type="PRINTS" id="PR00107">
    <property type="entry name" value="PHOSPHOCPHPR"/>
</dbReference>
<dbReference type="InterPro" id="IPR001020">
    <property type="entry name" value="PTS_HPr_His_P_site"/>
</dbReference>
<dbReference type="PROSITE" id="PS51350">
    <property type="entry name" value="PTS_HPR_DOM"/>
    <property type="match status" value="1"/>
</dbReference>
<dbReference type="PANTHER" id="PTHR33705">
    <property type="entry name" value="PHOSPHOCARRIER PROTEIN HPR"/>
    <property type="match status" value="1"/>
</dbReference>
<dbReference type="Gene3D" id="3.30.1340.10">
    <property type="entry name" value="HPr-like"/>
    <property type="match status" value="1"/>
</dbReference>
<organism evidence="8 9">
    <name type="scientific">Alicyclobacillus fastidiosus</name>
    <dbReference type="NCBI Taxonomy" id="392011"/>
    <lineage>
        <taxon>Bacteria</taxon>
        <taxon>Bacillati</taxon>
        <taxon>Bacillota</taxon>
        <taxon>Bacilli</taxon>
        <taxon>Bacillales</taxon>
        <taxon>Alicyclobacillaceae</taxon>
        <taxon>Alicyclobacillus</taxon>
    </lineage>
</organism>
<keyword evidence="4" id="KW-0963">Cytoplasm</keyword>
<keyword evidence="5" id="KW-0762">Sugar transport</keyword>
<comment type="function">
    <text evidence="1">General (non sugar-specific) component of the phosphoenolpyruvate-dependent sugar phosphotransferase system (sugar PTS). This major carbohydrate active-transport system catalyzes the phosphorylation of incoming sugar substrates concomitantly with their translocation across the cell membrane. The phosphoryl group from phosphoenolpyruvate (PEP) is transferred to the phosphoryl carrier protein HPr by enzyme I. Phospho-HPr then transfers it to the PTS EIIA domain.</text>
</comment>
<evidence type="ECO:0000256" key="2">
    <source>
        <dbReference type="ARBA" id="ARBA00004496"/>
    </source>
</evidence>
<dbReference type="EMBL" id="JBDXSU010000010">
    <property type="protein sequence ID" value="MFB5191269.1"/>
    <property type="molecule type" value="Genomic_DNA"/>
</dbReference>
<sequence length="86" mass="8905">MQEKSVTVSNASGLHARPASLFVNKAAMFQSKITLEKDGKGVDAKSILGIMSMAVTSGTVVTIRAEGPDEAAAVSELAALIDQLDD</sequence>
<evidence type="ECO:0000256" key="1">
    <source>
        <dbReference type="ARBA" id="ARBA00003681"/>
    </source>
</evidence>
<keyword evidence="6" id="KW-0598">Phosphotransferase system</keyword>
<accession>A0ABV5AGA6</accession>
<keyword evidence="9" id="KW-1185">Reference proteome</keyword>
<dbReference type="Pfam" id="PF00381">
    <property type="entry name" value="PTS-HPr"/>
    <property type="match status" value="1"/>
</dbReference>
<evidence type="ECO:0000313" key="8">
    <source>
        <dbReference type="EMBL" id="MFB5191269.1"/>
    </source>
</evidence>
<dbReference type="CDD" id="cd00367">
    <property type="entry name" value="PTS-HPr_like"/>
    <property type="match status" value="1"/>
</dbReference>
<proteinExistence type="predicted"/>
<dbReference type="RefSeq" id="WP_275473885.1">
    <property type="nucleotide sequence ID" value="NZ_CP162940.1"/>
</dbReference>
<evidence type="ECO:0000256" key="6">
    <source>
        <dbReference type="ARBA" id="ARBA00022683"/>
    </source>
</evidence>
<dbReference type="PROSITE" id="PS00369">
    <property type="entry name" value="PTS_HPR_HIS"/>
    <property type="match status" value="1"/>
</dbReference>
<evidence type="ECO:0000256" key="5">
    <source>
        <dbReference type="ARBA" id="ARBA00022597"/>
    </source>
</evidence>
<keyword evidence="5" id="KW-0813">Transport</keyword>
<protein>
    <recommendedName>
        <fullName evidence="3">Phosphocarrier protein HPr</fullName>
    </recommendedName>
</protein>
<dbReference type="InterPro" id="IPR035895">
    <property type="entry name" value="HPr-like_sf"/>
</dbReference>
<dbReference type="Proteomes" id="UP001579974">
    <property type="component" value="Unassembled WGS sequence"/>
</dbReference>
<comment type="caution">
    <text evidence="8">The sequence shown here is derived from an EMBL/GenBank/DDBJ whole genome shotgun (WGS) entry which is preliminary data.</text>
</comment>
<evidence type="ECO:0000256" key="3">
    <source>
        <dbReference type="ARBA" id="ARBA00020422"/>
    </source>
</evidence>
<gene>
    <name evidence="8" type="ORF">KKP3000_000040</name>
</gene>
<reference evidence="8 9" key="1">
    <citation type="journal article" date="2024" name="Int. J. Mol. Sci.">
        <title>Exploration of Alicyclobacillus spp. Genome in Search of Antibiotic Resistance.</title>
        <authorList>
            <person name="Bucka-Kolendo J."/>
            <person name="Kiousi D.E."/>
            <person name="Dekowska A."/>
            <person name="Mikolajczuk-Szczyrba A."/>
            <person name="Karadedos D.M."/>
            <person name="Michael P."/>
            <person name="Galanis A."/>
            <person name="Sokolowska B."/>
        </authorList>
    </citation>
    <scope>NUCLEOTIDE SEQUENCE [LARGE SCALE GENOMIC DNA]</scope>
    <source>
        <strain evidence="8 9">KKP 3000</strain>
    </source>
</reference>
<dbReference type="SUPFAM" id="SSF55594">
    <property type="entry name" value="HPr-like"/>
    <property type="match status" value="1"/>
</dbReference>
<evidence type="ECO:0000313" key="9">
    <source>
        <dbReference type="Proteomes" id="UP001579974"/>
    </source>
</evidence>
<dbReference type="PROSITE" id="PS00589">
    <property type="entry name" value="PTS_HPR_SER"/>
    <property type="match status" value="1"/>
</dbReference>
<name>A0ABV5AGA6_9BACL</name>
<dbReference type="InterPro" id="IPR050399">
    <property type="entry name" value="HPr"/>
</dbReference>
<dbReference type="PANTHER" id="PTHR33705:SF2">
    <property type="entry name" value="PHOSPHOCARRIER PROTEIN NPR"/>
    <property type="match status" value="1"/>
</dbReference>
<comment type="subcellular location">
    <subcellularLocation>
        <location evidence="2">Cytoplasm</location>
    </subcellularLocation>
</comment>
<evidence type="ECO:0000259" key="7">
    <source>
        <dbReference type="PROSITE" id="PS51350"/>
    </source>
</evidence>
<evidence type="ECO:0000256" key="4">
    <source>
        <dbReference type="ARBA" id="ARBA00022490"/>
    </source>
</evidence>
<dbReference type="NCBIfam" id="TIGR01003">
    <property type="entry name" value="PTS_HPr_family"/>
    <property type="match status" value="1"/>
</dbReference>
<feature type="domain" description="HPr" evidence="7">
    <location>
        <begin position="1"/>
        <end position="86"/>
    </location>
</feature>
<dbReference type="InterPro" id="IPR000032">
    <property type="entry name" value="HPr-like"/>
</dbReference>
<dbReference type="InterPro" id="IPR002114">
    <property type="entry name" value="PTS_HPr_Ser_P_site"/>
</dbReference>